<dbReference type="RefSeq" id="WP_085021712.1">
    <property type="nucleotide sequence ID" value="NZ_BMHD01000003.1"/>
</dbReference>
<evidence type="ECO:0000313" key="2">
    <source>
        <dbReference type="EMBL" id="ARJ07577.1"/>
    </source>
</evidence>
<sequence>MSDEPGLIQQRIALGRARNVAIVRIAFPAVLALILGIGQLSRGVPSFLWLPLAGMAVYGVVHLVSVERRRRRFVAEHGRDAGQQMPVRR</sequence>
<dbReference type="KEGG" id="cphy:B5808_19465"/>
<dbReference type="EMBL" id="CP020716">
    <property type="protein sequence ID" value="ARJ07577.1"/>
    <property type="molecule type" value="Genomic_DNA"/>
</dbReference>
<keyword evidence="1" id="KW-1133">Transmembrane helix</keyword>
<dbReference type="Proteomes" id="UP000192775">
    <property type="component" value="Plasmid unnamed1"/>
</dbReference>
<proteinExistence type="predicted"/>
<keyword evidence="1" id="KW-0472">Membrane</keyword>
<dbReference type="AlphaFoldDB" id="A0A1X9LR25"/>
<feature type="transmembrane region" description="Helical" evidence="1">
    <location>
        <begin position="46"/>
        <end position="64"/>
    </location>
</feature>
<feature type="transmembrane region" description="Helical" evidence="1">
    <location>
        <begin position="21"/>
        <end position="40"/>
    </location>
</feature>
<protein>
    <submittedName>
        <fullName evidence="2">Uncharacterized protein</fullName>
    </submittedName>
</protein>
<organism evidence="2 3">
    <name type="scientific">Cnuibacter physcomitrellae</name>
    <dbReference type="NCBI Taxonomy" id="1619308"/>
    <lineage>
        <taxon>Bacteria</taxon>
        <taxon>Bacillati</taxon>
        <taxon>Actinomycetota</taxon>
        <taxon>Actinomycetes</taxon>
        <taxon>Micrococcales</taxon>
        <taxon>Microbacteriaceae</taxon>
        <taxon>Cnuibacter</taxon>
    </lineage>
</organism>
<keyword evidence="3" id="KW-1185">Reference proteome</keyword>
<evidence type="ECO:0000256" key="1">
    <source>
        <dbReference type="SAM" id="Phobius"/>
    </source>
</evidence>
<reference evidence="2 3" key="1">
    <citation type="submission" date="2017-04" db="EMBL/GenBank/DDBJ databases">
        <authorList>
            <person name="Afonso C.L."/>
            <person name="Miller P.J."/>
            <person name="Scott M.A."/>
            <person name="Spackman E."/>
            <person name="Goraichik I."/>
            <person name="Dimitrov K.M."/>
            <person name="Suarez D.L."/>
            <person name="Swayne D.E."/>
        </authorList>
    </citation>
    <scope>NUCLEOTIDE SEQUENCE [LARGE SCALE GENOMIC DNA]</scope>
    <source>
        <strain evidence="3">XA(T)</strain>
        <plasmid evidence="3">Plasmid unnamed1</plasmid>
    </source>
</reference>
<accession>A0A1X9LR25</accession>
<keyword evidence="1" id="KW-0812">Transmembrane</keyword>
<evidence type="ECO:0000313" key="3">
    <source>
        <dbReference type="Proteomes" id="UP000192775"/>
    </source>
</evidence>
<gene>
    <name evidence="2" type="ORF">B5808_19465</name>
</gene>
<name>A0A1X9LR25_9MICO</name>
<keyword evidence="2" id="KW-0614">Plasmid</keyword>
<geneLocation type="plasmid" evidence="2">
    <name>unnamed1</name>
</geneLocation>